<gene>
    <name evidence="1" type="ORF">D0T12_21635</name>
</gene>
<sequence length="147" mass="15230">MEVVRAAVPVACRGAQVTCPAVLEVLAVPVICRAVLADLEVSLVARMVPVAFRTVQVGRVYPGDLVVAVVLQERTWPVCRRGVLAVALASVVAAWEVVLAGLPDLAVAARAESLAGLPVSVAVGSVPVRAPWVLARWAEAVLEPGAV</sequence>
<name>A0A372GE21_9ACTN</name>
<protein>
    <submittedName>
        <fullName evidence="1">Uncharacterized protein</fullName>
    </submittedName>
</protein>
<accession>A0A372GE21</accession>
<comment type="caution">
    <text evidence="1">The sequence shown here is derived from an EMBL/GenBank/DDBJ whole genome shotgun (WGS) entry which is preliminary data.</text>
</comment>
<organism evidence="1 2">
    <name type="scientific">Actinomadura spongiicola</name>
    <dbReference type="NCBI Taxonomy" id="2303421"/>
    <lineage>
        <taxon>Bacteria</taxon>
        <taxon>Bacillati</taxon>
        <taxon>Actinomycetota</taxon>
        <taxon>Actinomycetes</taxon>
        <taxon>Streptosporangiales</taxon>
        <taxon>Thermomonosporaceae</taxon>
        <taxon>Actinomadura</taxon>
    </lineage>
</organism>
<evidence type="ECO:0000313" key="2">
    <source>
        <dbReference type="Proteomes" id="UP000262882"/>
    </source>
</evidence>
<dbReference type="AlphaFoldDB" id="A0A372GE21"/>
<dbReference type="Proteomes" id="UP000262882">
    <property type="component" value="Unassembled WGS sequence"/>
</dbReference>
<keyword evidence="2" id="KW-1185">Reference proteome</keyword>
<evidence type="ECO:0000313" key="1">
    <source>
        <dbReference type="EMBL" id="RFS83624.1"/>
    </source>
</evidence>
<reference evidence="1 2" key="1">
    <citation type="submission" date="2018-08" db="EMBL/GenBank/DDBJ databases">
        <title>Actinomadura spongicola sp. nov., isolated from marine sponge Leucetta chagosensis.</title>
        <authorList>
            <person name="Li L."/>
            <person name="Lin H.W."/>
        </authorList>
    </citation>
    <scope>NUCLEOTIDE SEQUENCE [LARGE SCALE GENOMIC DNA]</scope>
    <source>
        <strain evidence="1 2">LHW52907</strain>
    </source>
</reference>
<dbReference type="EMBL" id="QVNQ01000006">
    <property type="protein sequence ID" value="RFS83624.1"/>
    <property type="molecule type" value="Genomic_DNA"/>
</dbReference>
<proteinExistence type="predicted"/>